<gene>
    <name evidence="1" type="ORF">EHQ18_00705</name>
</gene>
<name>A0A6N4QEW6_9LEPT</name>
<dbReference type="GO" id="GO:1902929">
    <property type="term" value="C:plasma membrane of growing cell tip"/>
    <property type="evidence" value="ECO:0007669"/>
    <property type="project" value="TreeGrafter"/>
</dbReference>
<dbReference type="InterPro" id="IPR015915">
    <property type="entry name" value="Kelch-typ_b-propeller"/>
</dbReference>
<evidence type="ECO:0000313" key="1">
    <source>
        <dbReference type="EMBL" id="TGK76517.1"/>
    </source>
</evidence>
<dbReference type="InterPro" id="IPR011043">
    <property type="entry name" value="Gal_Oxase/kelch_b-propeller"/>
</dbReference>
<dbReference type="OrthoDB" id="340196at2"/>
<dbReference type="SUPFAM" id="SSF50965">
    <property type="entry name" value="Galactose oxidase, central domain"/>
    <property type="match status" value="1"/>
</dbReference>
<evidence type="ECO:0000313" key="2">
    <source>
        <dbReference type="Proteomes" id="UP000297239"/>
    </source>
</evidence>
<reference evidence="1" key="1">
    <citation type="journal article" date="2019" name="PLoS Negl. Trop. Dis.">
        <title>Revisiting the worldwide diversity of Leptospira species in the environment.</title>
        <authorList>
            <person name="Vincent A.T."/>
            <person name="Schiettekatte O."/>
            <person name="Bourhy P."/>
            <person name="Veyrier F.J."/>
            <person name="Picardeau M."/>
        </authorList>
    </citation>
    <scope>NUCLEOTIDE SEQUENCE [LARGE SCALE GENOMIC DNA]</scope>
    <source>
        <strain evidence="1">201800293</strain>
    </source>
</reference>
<dbReference type="EMBL" id="RQFF01000007">
    <property type="protein sequence ID" value="TGK76517.1"/>
    <property type="molecule type" value="Genomic_DNA"/>
</dbReference>
<accession>A0A6N4QEW6</accession>
<dbReference type="InterPro" id="IPR013431">
    <property type="entry name" value="Delta_60_rpt"/>
</dbReference>
<dbReference type="RefSeq" id="WP_135631651.1">
    <property type="nucleotide sequence ID" value="NZ_RQFE01000007.1"/>
</dbReference>
<protein>
    <recommendedName>
        <fullName evidence="3">Galactose oxidase</fullName>
    </recommendedName>
</protein>
<dbReference type="AlphaFoldDB" id="A0A6N4QEW6"/>
<dbReference type="Proteomes" id="UP000297239">
    <property type="component" value="Unassembled WGS sequence"/>
</dbReference>
<keyword evidence="2" id="KW-1185">Reference proteome</keyword>
<organism evidence="1 2">
    <name type="scientific">Leptospira kanakyensis</name>
    <dbReference type="NCBI Taxonomy" id="2484968"/>
    <lineage>
        <taxon>Bacteria</taxon>
        <taxon>Pseudomonadati</taxon>
        <taxon>Spirochaetota</taxon>
        <taxon>Spirochaetia</taxon>
        <taxon>Leptospirales</taxon>
        <taxon>Leptospiraceae</taxon>
        <taxon>Leptospira</taxon>
    </lineage>
</organism>
<dbReference type="PANTHER" id="PTHR31778:SF2">
    <property type="entry name" value="BUD SITE SELECTION PROTEIN RAX2"/>
    <property type="match status" value="1"/>
</dbReference>
<dbReference type="Pfam" id="PF17164">
    <property type="entry name" value="DUF5122"/>
    <property type="match status" value="1"/>
</dbReference>
<comment type="caution">
    <text evidence="1">The sequence shown here is derived from an EMBL/GenBank/DDBJ whole genome shotgun (WGS) entry which is preliminary data.</text>
</comment>
<dbReference type="PANTHER" id="PTHR31778">
    <property type="entry name" value="BUD SITE SELECTION PROTEIN RAX2"/>
    <property type="match status" value="1"/>
</dbReference>
<proteinExistence type="predicted"/>
<dbReference type="Gene3D" id="2.120.10.80">
    <property type="entry name" value="Kelch-type beta propeller"/>
    <property type="match status" value="1"/>
</dbReference>
<evidence type="ECO:0008006" key="3">
    <source>
        <dbReference type="Google" id="ProtNLM"/>
    </source>
</evidence>
<sequence>MFRIFSYLWICVVSFTTFSLCKPADLENTCDVRSKSFFIASLVRYATGDRSSSCLPAFTFLDQWGVYNDSTASIASITSNGGHIIVGGNFTMVAVSTGSSSMVDPVTGTVVPNRFCPHLKVMGSTNAAISDGSGGFYIGGDFTHVQGVKQNQVAHILYGCQIDPNFITEEDPSRNITALQLLGDTLYVGGMFTGWGSGSQSNIASLNRYSGKLNSEFVTGTFDNSVFDIVTDGSALYVGGHFQNVGATPKRGLVKLYPNAGSIDTSFTGQAPVGGQVNDLHLGSDHSGNPVLYVVGPFTGRAMSFYLNGTQTTWAPNPNLEVYKVSQYENTIYLGGAFTTIGVTPANYLVGVDNQLGAIKENSFLINNVVQTLEIIGNKIYVLGEFTAAKGQERKYAASYDLPNMSLNIWDPNLNSAINFPGGEIISTGSSILIAGNHSAINTKHRKNFAVFEESTGSPIEGTPNFDFGIKSLHIKNNHLFVGGSFEHVNGIPRLAFAILDLPTYQLNPTNLGVSGSSIEIRAIASNDTQIFFGGTGMSSVSGQTRNAVASINAENYSLTNWNPNLGGSATSLLVLNDAVYIGGIYISLNGDNTIANYRAVDTNTGLVVSLPSVSDYPSSDVAAQAYYDGKIYIGGIFSLIGASTFNNFAMYDTNTKSYISPNPIYANGFVYSITPSPDGKIVVAGSFSGLNGSTTNNCVSAFDSKTNTILPWFPNADNTGYTSIYHNGKWYIGGEFKKVFNKPYGGLIISDLTEK</sequence>